<evidence type="ECO:0000256" key="1">
    <source>
        <dbReference type="NCBIfam" id="TIGR01397"/>
    </source>
</evidence>
<evidence type="ECO:0000313" key="3">
    <source>
        <dbReference type="EMBL" id="MBU5677425.1"/>
    </source>
</evidence>
<evidence type="ECO:0000313" key="4">
    <source>
        <dbReference type="Proteomes" id="UP000779508"/>
    </source>
</evidence>
<dbReference type="NCBIfam" id="TIGR01397">
    <property type="entry name" value="fliM_switch"/>
    <property type="match status" value="1"/>
</dbReference>
<keyword evidence="4" id="KW-1185">Reference proteome</keyword>
<protein>
    <recommendedName>
        <fullName evidence="1">Flagellar motor switch protein FliM</fullName>
    </recommendedName>
</protein>
<name>A0ABS6G4J7_9FIRM</name>
<dbReference type="PANTHER" id="PTHR30034:SF6">
    <property type="entry name" value="YOP PROTEINS TRANSLOCATION PROTEIN Q"/>
    <property type="match status" value="1"/>
</dbReference>
<sequence length="331" mass="37609">MSDILSQNEIDALLNALNTGEVDVEEIKEDKSEKKIKRYDFKSPKKLAKDQLKTLQIIHENFTRTLNTFLSGYLRTYVQAEVISVEELSYYEFSNSIVNPAVLSIIDFYPLEGQIIIDMSSAIAFTLIDRILGGQGRALEESRSFTEIELTLIRKIIKQLTTLLVDPWENVIEIQPKLDKIETNSQFAQIVSPNETTALITLHLKIGDIQGYLNICIPHIVIEPILPKLSTKFWFSNINKQATEKDKNILEKRLTNSSVDVAVELGHTYITVKDFLELQLGDVVVLDNNPNKELEIKVGTRHKYFGAPGTIKNNVAVKITRVEEKGDELYE</sequence>
<keyword evidence="3" id="KW-0282">Flagellum</keyword>
<dbReference type="InterPro" id="IPR001543">
    <property type="entry name" value="FliN-like_C"/>
</dbReference>
<dbReference type="Pfam" id="PF02154">
    <property type="entry name" value="FliM"/>
    <property type="match status" value="1"/>
</dbReference>
<dbReference type="PIRSF" id="PIRSF002888">
    <property type="entry name" value="FliM"/>
    <property type="match status" value="1"/>
</dbReference>
<dbReference type="Pfam" id="PF01052">
    <property type="entry name" value="FliMN_C"/>
    <property type="match status" value="1"/>
</dbReference>
<dbReference type="RefSeq" id="WP_216418162.1">
    <property type="nucleotide sequence ID" value="NZ_JAHLQK010000005.1"/>
</dbReference>
<accession>A0ABS6G4J7</accession>
<evidence type="ECO:0000259" key="2">
    <source>
        <dbReference type="Pfam" id="PF01052"/>
    </source>
</evidence>
<feature type="domain" description="Flagellar motor switch protein FliN-like C-terminal" evidence="2">
    <location>
        <begin position="253"/>
        <end position="322"/>
    </location>
</feature>
<dbReference type="EMBL" id="JAHLQK010000005">
    <property type="protein sequence ID" value="MBU5677425.1"/>
    <property type="molecule type" value="Genomic_DNA"/>
</dbReference>
<gene>
    <name evidence="3" type="primary">fliM</name>
    <name evidence="3" type="ORF">KQI88_13465</name>
</gene>
<comment type="caution">
    <text evidence="3">The sequence shown here is derived from an EMBL/GenBank/DDBJ whole genome shotgun (WGS) entry which is preliminary data.</text>
</comment>
<dbReference type="PANTHER" id="PTHR30034">
    <property type="entry name" value="FLAGELLAR MOTOR SWITCH PROTEIN FLIM"/>
    <property type="match status" value="1"/>
</dbReference>
<organism evidence="3 4">
    <name type="scientific">Alkaliphilus flagellatus</name>
    <dbReference type="NCBI Taxonomy" id="2841507"/>
    <lineage>
        <taxon>Bacteria</taxon>
        <taxon>Bacillati</taxon>
        <taxon>Bacillota</taxon>
        <taxon>Clostridia</taxon>
        <taxon>Peptostreptococcales</taxon>
        <taxon>Natronincolaceae</taxon>
        <taxon>Alkaliphilus</taxon>
    </lineage>
</organism>
<dbReference type="Proteomes" id="UP000779508">
    <property type="component" value="Unassembled WGS sequence"/>
</dbReference>
<reference evidence="3 4" key="1">
    <citation type="submission" date="2021-06" db="EMBL/GenBank/DDBJ databases">
        <authorList>
            <person name="Sun Q."/>
            <person name="Li D."/>
        </authorList>
    </citation>
    <scope>NUCLEOTIDE SEQUENCE [LARGE SCALE GENOMIC DNA]</scope>
    <source>
        <strain evidence="3 4">MSJ-5</strain>
    </source>
</reference>
<keyword evidence="3" id="KW-0969">Cilium</keyword>
<keyword evidence="3" id="KW-0966">Cell projection</keyword>
<dbReference type="InterPro" id="IPR001689">
    <property type="entry name" value="Flag_FliM"/>
</dbReference>
<dbReference type="CDD" id="cd17908">
    <property type="entry name" value="FliM"/>
    <property type="match status" value="1"/>
</dbReference>
<proteinExistence type="predicted"/>